<evidence type="ECO:0000256" key="1">
    <source>
        <dbReference type="SAM" id="Phobius"/>
    </source>
</evidence>
<keyword evidence="3" id="KW-1185">Reference proteome</keyword>
<dbReference type="Pfam" id="PF12420">
    <property type="entry name" value="DUF3671"/>
    <property type="match status" value="1"/>
</dbReference>
<proteinExistence type="predicted"/>
<dbReference type="VEuPathDB" id="PlasmoDB:PmUG01_03033000"/>
<evidence type="ECO:0000313" key="2">
    <source>
        <dbReference type="EMBL" id="SBT86371.1"/>
    </source>
</evidence>
<dbReference type="InterPro" id="IPR022139">
    <property type="entry name" value="Fam-L/Fam-M-like_plasmodium"/>
</dbReference>
<keyword evidence="1" id="KW-0472">Membrane</keyword>
<dbReference type="AlphaFoldDB" id="A0A1D3JIT9"/>
<name>A0A1D3JIT9_PLAMA</name>
<accession>A0A1D3JIT9</accession>
<feature type="transmembrane region" description="Helical" evidence="1">
    <location>
        <begin position="237"/>
        <end position="259"/>
    </location>
</feature>
<dbReference type="Proteomes" id="UP000219813">
    <property type="component" value="Chromosome 3"/>
</dbReference>
<organism evidence="2 3">
    <name type="scientific">Plasmodium malariae</name>
    <dbReference type="NCBI Taxonomy" id="5858"/>
    <lineage>
        <taxon>Eukaryota</taxon>
        <taxon>Sar</taxon>
        <taxon>Alveolata</taxon>
        <taxon>Apicomplexa</taxon>
        <taxon>Aconoidasida</taxon>
        <taxon>Haemosporida</taxon>
        <taxon>Plasmodiidae</taxon>
        <taxon>Plasmodium</taxon>
        <taxon>Plasmodium (Plasmodium)</taxon>
    </lineage>
</organism>
<dbReference type="EMBL" id="LT594624">
    <property type="protein sequence ID" value="SBT86371.1"/>
    <property type="molecule type" value="Genomic_DNA"/>
</dbReference>
<evidence type="ECO:0000313" key="3">
    <source>
        <dbReference type="Proteomes" id="UP000219813"/>
    </source>
</evidence>
<dbReference type="GeneID" id="39866894"/>
<protein>
    <submittedName>
        <fullName evidence="2">Fam-l protein</fullName>
    </submittedName>
</protein>
<feature type="transmembrane region" description="Helical" evidence="1">
    <location>
        <begin position="6"/>
        <end position="27"/>
    </location>
</feature>
<feature type="transmembrane region" description="Helical" evidence="1">
    <location>
        <begin position="166"/>
        <end position="184"/>
    </location>
</feature>
<sequence length="277" mass="32521">MIKQKIMVFLFIKILTFILLPWICLFCNDISSLNKNLVEKCSLSRKLHSRNYRLLAKYKQDKDSIIENFKEEVPNNELKEKKIISNIKKGTNKKDKQSCKSSLDIKKHNRNVEKNKCGIPKTKKYFDFEKKIFKKLNYEDYVKNIRIIENKEYKELTRKKRRIRTALLLLFFFVLILPILDLSLEKITDGGLLGLLGLLSPIGSADARGTLGVEGHLVTLLSEGTWGNIKKIYLSTLFFYGIPFLLFVIIFILGMVYYYKKVIKYENIKFTKRLNKK</sequence>
<dbReference type="KEGG" id="pmal:PMUG01_03033000"/>
<keyword evidence="1" id="KW-1133">Transmembrane helix</keyword>
<gene>
    <name evidence="2" type="primary">PmUG01_03033000</name>
    <name evidence="2" type="ORF">PMUG01_03033000</name>
</gene>
<dbReference type="RefSeq" id="XP_028859539.1">
    <property type="nucleotide sequence ID" value="XM_029003069.1"/>
</dbReference>
<reference evidence="2 3" key="1">
    <citation type="submission" date="2016-06" db="EMBL/GenBank/DDBJ databases">
        <authorList>
            <consortium name="Pathogen Informatics"/>
        </authorList>
    </citation>
    <scope>NUCLEOTIDE SEQUENCE [LARGE SCALE GENOMIC DNA]</scope>
</reference>
<keyword evidence="1" id="KW-0812">Transmembrane</keyword>